<sequence length="173" mass="19492">MWTWPDLCLKRRPRFHSVSGYPRPRPSLEYLHVVPLAGVQVSNVDMADLQAGVMSWDMRAQKKWCTGVPCHGDGSSGKSLSRSKGVGGVGVLQANLCCKQKGSWQVYHPQMPVRTEKNDALVSHAKRGKAFRQVYAVGKKDHSVAPAGVQWRRSWVRIQVRTPRYRLKCPSRV</sequence>
<reference evidence="1" key="1">
    <citation type="submission" date="2017-08" db="EMBL/GenBank/DDBJ databases">
        <authorList>
            <person name="Polle J.E."/>
            <person name="Barry K."/>
            <person name="Cushman J."/>
            <person name="Schmutz J."/>
            <person name="Tran D."/>
            <person name="Hathwaick L.T."/>
            <person name="Yim W.C."/>
            <person name="Jenkins J."/>
            <person name="Mckie-Krisberg Z.M."/>
            <person name="Prochnik S."/>
            <person name="Lindquist E."/>
            <person name="Dockter R.B."/>
            <person name="Adam C."/>
            <person name="Molina H."/>
            <person name="Bunkerborg J."/>
            <person name="Jin E."/>
            <person name="Buchheim M."/>
            <person name="Magnuson J."/>
        </authorList>
    </citation>
    <scope>NUCLEOTIDE SEQUENCE</scope>
    <source>
        <strain evidence="1">CCAP 19/18</strain>
    </source>
</reference>
<evidence type="ECO:0000313" key="2">
    <source>
        <dbReference type="Proteomes" id="UP000815325"/>
    </source>
</evidence>
<protein>
    <recommendedName>
        <fullName evidence="3">Encoded protein</fullName>
    </recommendedName>
</protein>
<proteinExistence type="predicted"/>
<dbReference type="Proteomes" id="UP000815325">
    <property type="component" value="Unassembled WGS sequence"/>
</dbReference>
<comment type="caution">
    <text evidence="1">The sequence shown here is derived from an EMBL/GenBank/DDBJ whole genome shotgun (WGS) entry which is preliminary data.</text>
</comment>
<organism evidence="1 2">
    <name type="scientific">Dunaliella salina</name>
    <name type="common">Green alga</name>
    <name type="synonym">Protococcus salinus</name>
    <dbReference type="NCBI Taxonomy" id="3046"/>
    <lineage>
        <taxon>Eukaryota</taxon>
        <taxon>Viridiplantae</taxon>
        <taxon>Chlorophyta</taxon>
        <taxon>core chlorophytes</taxon>
        <taxon>Chlorophyceae</taxon>
        <taxon>CS clade</taxon>
        <taxon>Chlamydomonadales</taxon>
        <taxon>Dunaliellaceae</taxon>
        <taxon>Dunaliella</taxon>
    </lineage>
</organism>
<evidence type="ECO:0008006" key="3">
    <source>
        <dbReference type="Google" id="ProtNLM"/>
    </source>
</evidence>
<dbReference type="EMBL" id="MU069449">
    <property type="protein sequence ID" value="KAF5843047.1"/>
    <property type="molecule type" value="Genomic_DNA"/>
</dbReference>
<keyword evidence="2" id="KW-1185">Reference proteome</keyword>
<evidence type="ECO:0000313" key="1">
    <source>
        <dbReference type="EMBL" id="KAF5843047.1"/>
    </source>
</evidence>
<gene>
    <name evidence="1" type="ORF">DUNSADRAFT_2660</name>
</gene>
<name>A0ABQ7H875_DUNSA</name>
<accession>A0ABQ7H875</accession>